<dbReference type="PANTHER" id="PTHR23128">
    <property type="entry name" value="SERPENTINE RECEPTOR, CLASS E (EPSILON)-RELATED"/>
    <property type="match status" value="1"/>
</dbReference>
<reference evidence="4" key="1">
    <citation type="submission" date="2022-10" db="EMBL/GenBank/DDBJ databases">
        <title>Genome assembly of Pristionchus species.</title>
        <authorList>
            <person name="Yoshida K."/>
            <person name="Sommer R.J."/>
        </authorList>
    </citation>
    <scope>NUCLEOTIDE SEQUENCE [LARGE SCALE GENOMIC DNA]</scope>
    <source>
        <strain evidence="4">RS5460</strain>
    </source>
</reference>
<evidence type="ECO:0000256" key="1">
    <source>
        <dbReference type="ARBA" id="ARBA00006803"/>
    </source>
</evidence>
<dbReference type="PANTHER" id="PTHR23128:SF132">
    <property type="entry name" value="SERPENTINE RECEPTOR, CLASS E (EPSILON)-RELATED"/>
    <property type="match status" value="1"/>
</dbReference>
<feature type="non-terminal residue" evidence="3">
    <location>
        <position position="1"/>
    </location>
</feature>
<dbReference type="GO" id="GO:0007606">
    <property type="term" value="P:sensory perception of chemical stimulus"/>
    <property type="evidence" value="ECO:0007669"/>
    <property type="project" value="InterPro"/>
</dbReference>
<keyword evidence="2" id="KW-0812">Transmembrane</keyword>
<proteinExistence type="inferred from homology"/>
<evidence type="ECO:0000313" key="3">
    <source>
        <dbReference type="EMBL" id="GMR45873.1"/>
    </source>
</evidence>
<keyword evidence="4" id="KW-1185">Reference proteome</keyword>
<feature type="transmembrane region" description="Helical" evidence="2">
    <location>
        <begin position="50"/>
        <end position="71"/>
    </location>
</feature>
<dbReference type="InterPro" id="IPR004151">
    <property type="entry name" value="7TM_GPCR_serpentine_rcpt_Sre"/>
</dbReference>
<comment type="caution">
    <text evidence="3">The sequence shown here is derived from an EMBL/GenBank/DDBJ whole genome shotgun (WGS) entry which is preliminary data.</text>
</comment>
<dbReference type="EMBL" id="BTRK01000004">
    <property type="protein sequence ID" value="GMR45873.1"/>
    <property type="molecule type" value="Genomic_DNA"/>
</dbReference>
<protein>
    <recommendedName>
        <fullName evidence="5">G protein-coupled receptor</fullName>
    </recommendedName>
</protein>
<evidence type="ECO:0000313" key="4">
    <source>
        <dbReference type="Proteomes" id="UP001328107"/>
    </source>
</evidence>
<dbReference type="AlphaFoldDB" id="A0AAN5CK22"/>
<gene>
    <name evidence="3" type="ORF">PMAYCL1PPCAC_16068</name>
</gene>
<accession>A0AAN5CK22</accession>
<dbReference type="Pfam" id="PF03125">
    <property type="entry name" value="Sre"/>
    <property type="match status" value="1"/>
</dbReference>
<dbReference type="GO" id="GO:0016020">
    <property type="term" value="C:membrane"/>
    <property type="evidence" value="ECO:0007669"/>
    <property type="project" value="InterPro"/>
</dbReference>
<keyword evidence="2" id="KW-1133">Transmembrane helix</keyword>
<keyword evidence="2" id="KW-0472">Membrane</keyword>
<evidence type="ECO:0000256" key="2">
    <source>
        <dbReference type="SAM" id="Phobius"/>
    </source>
</evidence>
<dbReference type="Proteomes" id="UP001328107">
    <property type="component" value="Unassembled WGS sequence"/>
</dbReference>
<organism evidence="3 4">
    <name type="scientific">Pristionchus mayeri</name>
    <dbReference type="NCBI Taxonomy" id="1317129"/>
    <lineage>
        <taxon>Eukaryota</taxon>
        <taxon>Metazoa</taxon>
        <taxon>Ecdysozoa</taxon>
        <taxon>Nematoda</taxon>
        <taxon>Chromadorea</taxon>
        <taxon>Rhabditida</taxon>
        <taxon>Rhabditina</taxon>
        <taxon>Diplogasteromorpha</taxon>
        <taxon>Diplogasteroidea</taxon>
        <taxon>Neodiplogasteridae</taxon>
        <taxon>Pristionchus</taxon>
    </lineage>
</organism>
<comment type="similarity">
    <text evidence="1">Belongs to the nematode receptor-like protein sre family.</text>
</comment>
<sequence>ALVTNVYISFEASCIARAILILYDSRLISWTDIANTPLPYIAVIREYGLVHAYCLLSVLTIERIIATIYVADYELNHRNYISVVIILAVDCILLAVSYAFVAAILNTYICCIIGILPNFGCLLV</sequence>
<feature type="non-terminal residue" evidence="3">
    <location>
        <position position="124"/>
    </location>
</feature>
<evidence type="ECO:0008006" key="5">
    <source>
        <dbReference type="Google" id="ProtNLM"/>
    </source>
</evidence>
<name>A0AAN5CK22_9BILA</name>
<feature type="transmembrane region" description="Helical" evidence="2">
    <location>
        <begin position="83"/>
        <end position="116"/>
    </location>
</feature>